<evidence type="ECO:0000256" key="1">
    <source>
        <dbReference type="SAM" id="SignalP"/>
    </source>
</evidence>
<keyword evidence="4" id="KW-1185">Reference proteome</keyword>
<feature type="chain" id="PRO_5037438537" evidence="1">
    <location>
        <begin position="34"/>
        <end position="186"/>
    </location>
</feature>
<name>A0A923KN07_9BURK</name>
<proteinExistence type="predicted"/>
<gene>
    <name evidence="3" type="ORF">H8K32_04690</name>
</gene>
<comment type="caution">
    <text evidence="3">The sequence shown here is derived from an EMBL/GenBank/DDBJ whole genome shotgun (WGS) entry which is preliminary data.</text>
</comment>
<dbReference type="AlphaFoldDB" id="A0A923KN07"/>
<reference evidence="3" key="1">
    <citation type="submission" date="2020-08" db="EMBL/GenBank/DDBJ databases">
        <title>Novel species isolated from subtropical streams in China.</title>
        <authorList>
            <person name="Lu H."/>
        </authorList>
    </citation>
    <scope>NUCLEOTIDE SEQUENCE</scope>
    <source>
        <strain evidence="3">KACC 12607</strain>
    </source>
</reference>
<evidence type="ECO:0000313" key="4">
    <source>
        <dbReference type="Proteomes" id="UP000634011"/>
    </source>
</evidence>
<dbReference type="EMBL" id="JACOFV010000003">
    <property type="protein sequence ID" value="MBC3861388.1"/>
    <property type="molecule type" value="Genomic_DNA"/>
</dbReference>
<dbReference type="Proteomes" id="UP000634011">
    <property type="component" value="Unassembled WGS sequence"/>
</dbReference>
<protein>
    <submittedName>
        <fullName evidence="3">CNP1-like family protein</fullName>
    </submittedName>
</protein>
<dbReference type="Pfam" id="PF08750">
    <property type="entry name" value="CNP1"/>
    <property type="match status" value="1"/>
</dbReference>
<evidence type="ECO:0000313" key="3">
    <source>
        <dbReference type="EMBL" id="MBC3861388.1"/>
    </source>
</evidence>
<dbReference type="RefSeq" id="WP_186911322.1">
    <property type="nucleotide sequence ID" value="NZ_JACOFV010000003.1"/>
</dbReference>
<evidence type="ECO:0000259" key="2">
    <source>
        <dbReference type="Pfam" id="PF08750"/>
    </source>
</evidence>
<organism evidence="3 4">
    <name type="scientific">Undibacterium jejuense</name>
    <dbReference type="NCBI Taxonomy" id="1344949"/>
    <lineage>
        <taxon>Bacteria</taxon>
        <taxon>Pseudomonadati</taxon>
        <taxon>Pseudomonadota</taxon>
        <taxon>Betaproteobacteria</taxon>
        <taxon>Burkholderiales</taxon>
        <taxon>Oxalobacteraceae</taxon>
        <taxon>Undibacterium</taxon>
    </lineage>
</organism>
<feature type="signal peptide" evidence="1">
    <location>
        <begin position="1"/>
        <end position="33"/>
    </location>
</feature>
<dbReference type="InterPro" id="IPR014861">
    <property type="entry name" value="CNP1-like_dom"/>
</dbReference>
<sequence>MPNSTSPSSTKQLMGRAVLVSLSLLAVSSLSFAGQATQTTPPDDEPEKAWAEVDLQLPAAPKPENLVNFYKSDSQSFAIDKLSLSVAGDGTIRYTLVATSNAGAKNISYEAIRCETYEHKLFAFGRSDGSWSRSRRNQWDKIFNTGANKQHHILFTEYFCEGTTVAGKAPFLLSRLQGKGSPFIGK</sequence>
<keyword evidence="1" id="KW-0732">Signal</keyword>
<accession>A0A923KN07</accession>
<feature type="domain" description="CNP1-like uncharacterised" evidence="2">
    <location>
        <begin position="47"/>
        <end position="176"/>
    </location>
</feature>